<proteinExistence type="predicted"/>
<reference evidence="1" key="1">
    <citation type="journal article" date="2022" name="Plant J.">
        <title>Strategies of tolerance reflected in two North American maple genomes.</title>
        <authorList>
            <person name="McEvoy S.L."/>
            <person name="Sezen U.U."/>
            <person name="Trouern-Trend A."/>
            <person name="McMahon S.M."/>
            <person name="Schaberg P.G."/>
            <person name="Yang J."/>
            <person name="Wegrzyn J.L."/>
            <person name="Swenson N.G."/>
        </authorList>
    </citation>
    <scope>NUCLEOTIDE SEQUENCE</scope>
    <source>
        <strain evidence="1">91603</strain>
    </source>
</reference>
<sequence>MPLASFGIRAGFFPLRVTHLRGVPCRGDSLLGGSGTGLTKVPGLYRYLPWRAGPHERKHKMISSFILIFYFRCIEMQNFESRCCIKVFCTVRRGASVNGGISQ</sequence>
<dbReference type="AlphaFoldDB" id="A0AAD5J5N5"/>
<evidence type="ECO:0000313" key="1">
    <source>
        <dbReference type="EMBL" id="KAI9186056.1"/>
    </source>
</evidence>
<name>A0AAD5J5N5_ACENE</name>
<reference evidence="1" key="2">
    <citation type="submission" date="2023-02" db="EMBL/GenBank/DDBJ databases">
        <authorList>
            <person name="Swenson N.G."/>
            <person name="Wegrzyn J.L."/>
            <person name="Mcevoy S.L."/>
        </authorList>
    </citation>
    <scope>NUCLEOTIDE SEQUENCE</scope>
    <source>
        <strain evidence="1">91603</strain>
        <tissue evidence="1">Leaf</tissue>
    </source>
</reference>
<dbReference type="Proteomes" id="UP001064489">
    <property type="component" value="Chromosome 3"/>
</dbReference>
<evidence type="ECO:0000313" key="2">
    <source>
        <dbReference type="Proteomes" id="UP001064489"/>
    </source>
</evidence>
<keyword evidence="2" id="KW-1185">Reference proteome</keyword>
<dbReference type="EMBL" id="JAJSOW010000100">
    <property type="protein sequence ID" value="KAI9186056.1"/>
    <property type="molecule type" value="Genomic_DNA"/>
</dbReference>
<organism evidence="1 2">
    <name type="scientific">Acer negundo</name>
    <name type="common">Box elder</name>
    <dbReference type="NCBI Taxonomy" id="4023"/>
    <lineage>
        <taxon>Eukaryota</taxon>
        <taxon>Viridiplantae</taxon>
        <taxon>Streptophyta</taxon>
        <taxon>Embryophyta</taxon>
        <taxon>Tracheophyta</taxon>
        <taxon>Spermatophyta</taxon>
        <taxon>Magnoliopsida</taxon>
        <taxon>eudicotyledons</taxon>
        <taxon>Gunneridae</taxon>
        <taxon>Pentapetalae</taxon>
        <taxon>rosids</taxon>
        <taxon>malvids</taxon>
        <taxon>Sapindales</taxon>
        <taxon>Sapindaceae</taxon>
        <taxon>Hippocastanoideae</taxon>
        <taxon>Acereae</taxon>
        <taxon>Acer</taxon>
    </lineage>
</organism>
<accession>A0AAD5J5N5</accession>
<comment type="caution">
    <text evidence="1">The sequence shown here is derived from an EMBL/GenBank/DDBJ whole genome shotgun (WGS) entry which is preliminary data.</text>
</comment>
<protein>
    <submittedName>
        <fullName evidence="1">Uncharacterized protein</fullName>
    </submittedName>
</protein>
<gene>
    <name evidence="1" type="ORF">LWI28_013378</name>
</gene>